<dbReference type="Gene3D" id="3.30.70.270">
    <property type="match status" value="1"/>
</dbReference>
<dbReference type="NCBIfam" id="TIGR00254">
    <property type="entry name" value="GGDEF"/>
    <property type="match status" value="1"/>
</dbReference>
<dbReference type="RefSeq" id="WP_248549977.1">
    <property type="nucleotide sequence ID" value="NZ_JALPRK010000001.1"/>
</dbReference>
<keyword evidence="5 6" id="KW-0472">Membrane</keyword>
<feature type="domain" description="GGDEF" evidence="7">
    <location>
        <begin position="225"/>
        <end position="357"/>
    </location>
</feature>
<dbReference type="AlphaFoldDB" id="A0A9X1XXF8"/>
<dbReference type="SMART" id="SM00267">
    <property type="entry name" value="GGDEF"/>
    <property type="match status" value="1"/>
</dbReference>
<feature type="transmembrane region" description="Helical" evidence="6">
    <location>
        <begin position="134"/>
        <end position="154"/>
    </location>
</feature>
<dbReference type="EC" id="2.7.7.65" evidence="8"/>
<keyword evidence="8" id="KW-0548">Nucleotidyltransferase</keyword>
<feature type="transmembrane region" description="Helical" evidence="6">
    <location>
        <begin position="160"/>
        <end position="181"/>
    </location>
</feature>
<dbReference type="PANTHER" id="PTHR45138">
    <property type="entry name" value="REGULATORY COMPONENTS OF SENSORY TRANSDUCTION SYSTEM"/>
    <property type="match status" value="1"/>
</dbReference>
<dbReference type="SUPFAM" id="SSF55073">
    <property type="entry name" value="Nucleotide cyclase"/>
    <property type="match status" value="1"/>
</dbReference>
<keyword evidence="2" id="KW-1003">Cell membrane</keyword>
<comment type="subcellular location">
    <subcellularLocation>
        <location evidence="1">Cell membrane</location>
        <topology evidence="1">Multi-pass membrane protein</topology>
    </subcellularLocation>
</comment>
<name>A0A9X1XXF8_9BACL</name>
<evidence type="ECO:0000256" key="6">
    <source>
        <dbReference type="SAM" id="Phobius"/>
    </source>
</evidence>
<evidence type="ECO:0000313" key="8">
    <source>
        <dbReference type="EMBL" id="MCK8485726.1"/>
    </source>
</evidence>
<feature type="transmembrane region" description="Helical" evidence="6">
    <location>
        <begin position="75"/>
        <end position="96"/>
    </location>
</feature>
<dbReference type="GO" id="GO:1902201">
    <property type="term" value="P:negative regulation of bacterial-type flagellum-dependent cell motility"/>
    <property type="evidence" value="ECO:0007669"/>
    <property type="project" value="TreeGrafter"/>
</dbReference>
<dbReference type="PANTHER" id="PTHR45138:SF9">
    <property type="entry name" value="DIGUANYLATE CYCLASE DGCM-RELATED"/>
    <property type="match status" value="1"/>
</dbReference>
<feature type="transmembrane region" description="Helical" evidence="6">
    <location>
        <begin position="5"/>
        <end position="22"/>
    </location>
</feature>
<dbReference type="InterPro" id="IPR029787">
    <property type="entry name" value="Nucleotide_cyclase"/>
</dbReference>
<dbReference type="CDD" id="cd01949">
    <property type="entry name" value="GGDEF"/>
    <property type="match status" value="1"/>
</dbReference>
<keyword evidence="4 6" id="KW-1133">Transmembrane helix</keyword>
<gene>
    <name evidence="8" type="ORF">M0651_00890</name>
</gene>
<evidence type="ECO:0000256" key="4">
    <source>
        <dbReference type="ARBA" id="ARBA00022989"/>
    </source>
</evidence>
<dbReference type="GO" id="GO:0071555">
    <property type="term" value="P:cell wall organization"/>
    <property type="evidence" value="ECO:0007669"/>
    <property type="project" value="InterPro"/>
</dbReference>
<dbReference type="GO" id="GO:0043709">
    <property type="term" value="P:cell adhesion involved in single-species biofilm formation"/>
    <property type="evidence" value="ECO:0007669"/>
    <property type="project" value="TreeGrafter"/>
</dbReference>
<evidence type="ECO:0000313" key="9">
    <source>
        <dbReference type="Proteomes" id="UP001139534"/>
    </source>
</evidence>
<dbReference type="Proteomes" id="UP001139534">
    <property type="component" value="Unassembled WGS sequence"/>
</dbReference>
<evidence type="ECO:0000256" key="1">
    <source>
        <dbReference type="ARBA" id="ARBA00004651"/>
    </source>
</evidence>
<dbReference type="InterPro" id="IPR011620">
    <property type="entry name" value="Sig_transdc_His_kinase_LytS_TM"/>
</dbReference>
<keyword evidence="9" id="KW-1185">Reference proteome</keyword>
<evidence type="ECO:0000256" key="5">
    <source>
        <dbReference type="ARBA" id="ARBA00023136"/>
    </source>
</evidence>
<dbReference type="InterPro" id="IPR043128">
    <property type="entry name" value="Rev_trsase/Diguanyl_cyclase"/>
</dbReference>
<dbReference type="GO" id="GO:0000155">
    <property type="term" value="F:phosphorelay sensor kinase activity"/>
    <property type="evidence" value="ECO:0007669"/>
    <property type="project" value="InterPro"/>
</dbReference>
<protein>
    <submittedName>
        <fullName evidence="8">Diguanylate cyclase</fullName>
        <ecNumber evidence="8">2.7.7.65</ecNumber>
    </submittedName>
</protein>
<keyword evidence="3 6" id="KW-0812">Transmembrane</keyword>
<comment type="caution">
    <text evidence="8">The sequence shown here is derived from an EMBL/GenBank/DDBJ whole genome shotgun (WGS) entry which is preliminary data.</text>
</comment>
<dbReference type="EMBL" id="JALPRK010000001">
    <property type="protein sequence ID" value="MCK8485726.1"/>
    <property type="molecule type" value="Genomic_DNA"/>
</dbReference>
<reference evidence="8" key="1">
    <citation type="submission" date="2022-04" db="EMBL/GenBank/DDBJ databases">
        <authorList>
            <person name="Seo M.-J."/>
        </authorList>
    </citation>
    <scope>NUCLEOTIDE SEQUENCE</scope>
    <source>
        <strain evidence="8">MBLB2552</strain>
    </source>
</reference>
<organism evidence="8 9">
    <name type="scientific">Paenibacillus mellifer</name>
    <dbReference type="NCBI Taxonomy" id="2937794"/>
    <lineage>
        <taxon>Bacteria</taxon>
        <taxon>Bacillati</taxon>
        <taxon>Bacillota</taxon>
        <taxon>Bacilli</taxon>
        <taxon>Bacillales</taxon>
        <taxon>Paenibacillaceae</taxon>
        <taxon>Paenibacillus</taxon>
    </lineage>
</organism>
<evidence type="ECO:0000256" key="2">
    <source>
        <dbReference type="ARBA" id="ARBA00022475"/>
    </source>
</evidence>
<keyword evidence="8" id="KW-0808">Transferase</keyword>
<feature type="transmembrane region" description="Helical" evidence="6">
    <location>
        <begin position="102"/>
        <end position="122"/>
    </location>
</feature>
<dbReference type="FunFam" id="3.30.70.270:FF:000001">
    <property type="entry name" value="Diguanylate cyclase domain protein"/>
    <property type="match status" value="1"/>
</dbReference>
<proteinExistence type="predicted"/>
<sequence>MLHSLFNNFTLLTTVIFFGYMIKHKIPDRLEKALCVRILLGSSLGLLGVLLMYYNFPISGHAVADFRQLPILISVYMGGGISGVITTVFIAIYRLLFLYGFGMHSVIAAMNAPVTFLIGLLLLRGRKTTTGRLFLALALSATSTVIVISILSNGLPFKEIGLYFPLLICAGIFTFSMLRYLRNKDDSIRSMREAANRDFLTSLYNSRAFEVKMEQKIAAAQRDKIPFTLLIVDIDHFKQVNDRHGHPAGDAILLQIADVMRETFRPSDHIARKGGEEFVILVDHCDAEQIKVIAERLRSNVDNHVFTLPGGDELRLTISAGSATYPNVHEEELIVKADQALYQAKAAGRNRVYRAVDLFYEDPIPKNAYRFP</sequence>
<feature type="transmembrane region" description="Helical" evidence="6">
    <location>
        <begin position="34"/>
        <end position="54"/>
    </location>
</feature>
<dbReference type="GO" id="GO:0005886">
    <property type="term" value="C:plasma membrane"/>
    <property type="evidence" value="ECO:0007669"/>
    <property type="project" value="UniProtKB-SubCell"/>
</dbReference>
<evidence type="ECO:0000256" key="3">
    <source>
        <dbReference type="ARBA" id="ARBA00022692"/>
    </source>
</evidence>
<dbReference type="GO" id="GO:0052621">
    <property type="term" value="F:diguanylate cyclase activity"/>
    <property type="evidence" value="ECO:0007669"/>
    <property type="project" value="UniProtKB-EC"/>
</dbReference>
<dbReference type="InterPro" id="IPR000160">
    <property type="entry name" value="GGDEF_dom"/>
</dbReference>
<dbReference type="PROSITE" id="PS50887">
    <property type="entry name" value="GGDEF"/>
    <property type="match status" value="1"/>
</dbReference>
<evidence type="ECO:0000259" key="7">
    <source>
        <dbReference type="PROSITE" id="PS50887"/>
    </source>
</evidence>
<accession>A0A9X1XXF8</accession>
<dbReference type="Pfam" id="PF07694">
    <property type="entry name" value="5TM-5TMR_LYT"/>
    <property type="match status" value="1"/>
</dbReference>
<dbReference type="Pfam" id="PF00990">
    <property type="entry name" value="GGDEF"/>
    <property type="match status" value="1"/>
</dbReference>
<dbReference type="InterPro" id="IPR050469">
    <property type="entry name" value="Diguanylate_Cyclase"/>
</dbReference>